<proteinExistence type="inferred from homology"/>
<protein>
    <recommendedName>
        <fullName evidence="5">CENP-V/GFA domain-containing protein</fullName>
    </recommendedName>
</protein>
<dbReference type="Gene3D" id="3.90.1590.10">
    <property type="entry name" value="glutathione-dependent formaldehyde- activating enzyme (gfa)"/>
    <property type="match status" value="1"/>
</dbReference>
<keyword evidence="4" id="KW-0456">Lyase</keyword>
<keyword evidence="3" id="KW-0862">Zinc</keyword>
<dbReference type="PANTHER" id="PTHR33337">
    <property type="entry name" value="GFA DOMAIN-CONTAINING PROTEIN"/>
    <property type="match status" value="1"/>
</dbReference>
<comment type="caution">
    <text evidence="6">The sequence shown here is derived from an EMBL/GenBank/DDBJ whole genome shotgun (WGS) entry which is preliminary data.</text>
</comment>
<evidence type="ECO:0000256" key="1">
    <source>
        <dbReference type="ARBA" id="ARBA00005495"/>
    </source>
</evidence>
<evidence type="ECO:0000313" key="6">
    <source>
        <dbReference type="EMBL" id="NIJ24673.1"/>
    </source>
</evidence>
<dbReference type="PROSITE" id="PS51891">
    <property type="entry name" value="CENP_V_GFA"/>
    <property type="match status" value="1"/>
</dbReference>
<evidence type="ECO:0000313" key="7">
    <source>
        <dbReference type="Proteomes" id="UP000788153"/>
    </source>
</evidence>
<organism evidence="6 7">
    <name type="scientific">Sphingomonas japonica</name>
    <dbReference type="NCBI Taxonomy" id="511662"/>
    <lineage>
        <taxon>Bacteria</taxon>
        <taxon>Pseudomonadati</taxon>
        <taxon>Pseudomonadota</taxon>
        <taxon>Alphaproteobacteria</taxon>
        <taxon>Sphingomonadales</taxon>
        <taxon>Sphingomonadaceae</taxon>
        <taxon>Sphingomonas</taxon>
    </lineage>
</organism>
<dbReference type="InterPro" id="IPR011057">
    <property type="entry name" value="Mss4-like_sf"/>
</dbReference>
<name>A0ABX0U2F8_9SPHN</name>
<evidence type="ECO:0000256" key="3">
    <source>
        <dbReference type="ARBA" id="ARBA00022833"/>
    </source>
</evidence>
<dbReference type="EMBL" id="JAASQP010000001">
    <property type="protein sequence ID" value="NIJ24673.1"/>
    <property type="molecule type" value="Genomic_DNA"/>
</dbReference>
<dbReference type="SUPFAM" id="SSF51316">
    <property type="entry name" value="Mss4-like"/>
    <property type="match status" value="1"/>
</dbReference>
<evidence type="ECO:0000256" key="4">
    <source>
        <dbReference type="ARBA" id="ARBA00023239"/>
    </source>
</evidence>
<comment type="similarity">
    <text evidence="1">Belongs to the Gfa family.</text>
</comment>
<evidence type="ECO:0000259" key="5">
    <source>
        <dbReference type="PROSITE" id="PS51891"/>
    </source>
</evidence>
<gene>
    <name evidence="6" type="ORF">FHT01_002215</name>
</gene>
<dbReference type="Pfam" id="PF04828">
    <property type="entry name" value="GFA"/>
    <property type="match status" value="1"/>
</dbReference>
<reference evidence="6 7" key="1">
    <citation type="submission" date="2020-03" db="EMBL/GenBank/DDBJ databases">
        <title>Genomic Encyclopedia of Type Strains, Phase IV (KMG-IV): sequencing the most valuable type-strain genomes for metagenomic binning, comparative biology and taxonomic classification.</title>
        <authorList>
            <person name="Goeker M."/>
        </authorList>
    </citation>
    <scope>NUCLEOTIDE SEQUENCE [LARGE SCALE GENOMIC DNA]</scope>
    <source>
        <strain evidence="6 7">DSM 22753</strain>
    </source>
</reference>
<accession>A0ABX0U2F8</accession>
<evidence type="ECO:0000256" key="2">
    <source>
        <dbReference type="ARBA" id="ARBA00022723"/>
    </source>
</evidence>
<dbReference type="Proteomes" id="UP000788153">
    <property type="component" value="Unassembled WGS sequence"/>
</dbReference>
<dbReference type="InterPro" id="IPR006913">
    <property type="entry name" value="CENP-V/GFA"/>
</dbReference>
<keyword evidence="2" id="KW-0479">Metal-binding</keyword>
<keyword evidence="7" id="KW-1185">Reference proteome</keyword>
<sequence>MSSQPAGALTGGCQCGAVRYRISGARLVVYACHCRECQKQSASAFGLSLPVLRENFEVSGRLESWERSSDLGSRTRCHFCPECGSRLFHVASLTPDRLTVKGGSLDDTSWLEPQAHLWVTRKQRWVVLDPAIPAHDTQPDDLAAWRGALPGEIE</sequence>
<dbReference type="RefSeq" id="WP_166745490.1">
    <property type="nucleotide sequence ID" value="NZ_BAAAEV010000001.1"/>
</dbReference>
<feature type="domain" description="CENP-V/GFA" evidence="5">
    <location>
        <begin position="9"/>
        <end position="111"/>
    </location>
</feature>
<dbReference type="PANTHER" id="PTHR33337:SF40">
    <property type="entry name" value="CENP-V_GFA DOMAIN-CONTAINING PROTEIN-RELATED"/>
    <property type="match status" value="1"/>
</dbReference>